<dbReference type="Pfam" id="PF00646">
    <property type="entry name" value="F-box"/>
    <property type="match status" value="1"/>
</dbReference>
<dbReference type="AlphaFoldDB" id="B9FXV8"/>
<evidence type="ECO:0000256" key="1">
    <source>
        <dbReference type="SAM" id="MobiDB-lite"/>
    </source>
</evidence>
<gene>
    <name evidence="3" type="ORF">OsJ_24708</name>
</gene>
<evidence type="ECO:0000313" key="3">
    <source>
        <dbReference type="EMBL" id="EEE67395.1"/>
    </source>
</evidence>
<dbReference type="PANTHER" id="PTHR34591">
    <property type="entry name" value="OS03G0653100 PROTEIN-RELATED"/>
    <property type="match status" value="1"/>
</dbReference>
<feature type="region of interest" description="Disordered" evidence="1">
    <location>
        <begin position="266"/>
        <end position="305"/>
    </location>
</feature>
<dbReference type="EMBL" id="CM000144">
    <property type="protein sequence ID" value="EEE67395.1"/>
    <property type="molecule type" value="Genomic_DNA"/>
</dbReference>
<accession>B9FXV8</accession>
<name>B9FXV8_ORYSJ</name>
<dbReference type="PROSITE" id="PS50181">
    <property type="entry name" value="FBOX"/>
    <property type="match status" value="1"/>
</dbReference>
<feature type="domain" description="F-box" evidence="2">
    <location>
        <begin position="1"/>
        <end position="46"/>
    </location>
</feature>
<proteinExistence type="predicted"/>
<dbReference type="InterPro" id="IPR036047">
    <property type="entry name" value="F-box-like_dom_sf"/>
</dbReference>
<reference evidence="3" key="1">
    <citation type="journal article" date="2005" name="PLoS Biol.">
        <title>The genomes of Oryza sativa: a history of duplications.</title>
        <authorList>
            <person name="Yu J."/>
            <person name="Wang J."/>
            <person name="Lin W."/>
            <person name="Li S."/>
            <person name="Li H."/>
            <person name="Zhou J."/>
            <person name="Ni P."/>
            <person name="Dong W."/>
            <person name="Hu S."/>
            <person name="Zeng C."/>
            <person name="Zhang J."/>
            <person name="Zhang Y."/>
            <person name="Li R."/>
            <person name="Xu Z."/>
            <person name="Li S."/>
            <person name="Li X."/>
            <person name="Zheng H."/>
            <person name="Cong L."/>
            <person name="Lin L."/>
            <person name="Yin J."/>
            <person name="Geng J."/>
            <person name="Li G."/>
            <person name="Shi J."/>
            <person name="Liu J."/>
            <person name="Lv H."/>
            <person name="Li J."/>
            <person name="Wang J."/>
            <person name="Deng Y."/>
            <person name="Ran L."/>
            <person name="Shi X."/>
            <person name="Wang X."/>
            <person name="Wu Q."/>
            <person name="Li C."/>
            <person name="Ren X."/>
            <person name="Wang J."/>
            <person name="Wang X."/>
            <person name="Li D."/>
            <person name="Liu D."/>
            <person name="Zhang X."/>
            <person name="Ji Z."/>
            <person name="Zhao W."/>
            <person name="Sun Y."/>
            <person name="Zhang Z."/>
            <person name="Bao J."/>
            <person name="Han Y."/>
            <person name="Dong L."/>
            <person name="Ji J."/>
            <person name="Chen P."/>
            <person name="Wu S."/>
            <person name="Liu J."/>
            <person name="Xiao Y."/>
            <person name="Bu D."/>
            <person name="Tan J."/>
            <person name="Yang L."/>
            <person name="Ye C."/>
            <person name="Zhang J."/>
            <person name="Xu J."/>
            <person name="Zhou Y."/>
            <person name="Yu Y."/>
            <person name="Zhang B."/>
            <person name="Zhuang S."/>
            <person name="Wei H."/>
            <person name="Liu B."/>
            <person name="Lei M."/>
            <person name="Yu H."/>
            <person name="Li Y."/>
            <person name="Xu H."/>
            <person name="Wei S."/>
            <person name="He X."/>
            <person name="Fang L."/>
            <person name="Zhang Z."/>
            <person name="Zhang Y."/>
            <person name="Huang X."/>
            <person name="Su Z."/>
            <person name="Tong W."/>
            <person name="Li J."/>
            <person name="Tong Z."/>
            <person name="Li S."/>
            <person name="Ye J."/>
            <person name="Wang L."/>
            <person name="Fang L."/>
            <person name="Lei T."/>
            <person name="Chen C."/>
            <person name="Chen H."/>
            <person name="Xu Z."/>
            <person name="Li H."/>
            <person name="Huang H."/>
            <person name="Zhang F."/>
            <person name="Xu H."/>
            <person name="Li N."/>
            <person name="Zhao C."/>
            <person name="Li S."/>
            <person name="Dong L."/>
            <person name="Huang Y."/>
            <person name="Li L."/>
            <person name="Xi Y."/>
            <person name="Qi Q."/>
            <person name="Li W."/>
            <person name="Zhang B."/>
            <person name="Hu W."/>
            <person name="Zhang Y."/>
            <person name="Tian X."/>
            <person name="Jiao Y."/>
            <person name="Liang X."/>
            <person name="Jin J."/>
            <person name="Gao L."/>
            <person name="Zheng W."/>
            <person name="Hao B."/>
            <person name="Liu S."/>
            <person name="Wang W."/>
            <person name="Yuan L."/>
            <person name="Cao M."/>
            <person name="McDermott J."/>
            <person name="Samudrala R."/>
            <person name="Wang J."/>
            <person name="Wong G.K."/>
            <person name="Yang H."/>
        </authorList>
    </citation>
    <scope>NUCLEOTIDE SEQUENCE [LARGE SCALE GENOMIC DNA]</scope>
</reference>
<reference evidence="3" key="2">
    <citation type="submission" date="2008-12" db="EMBL/GenBank/DDBJ databases">
        <title>Improved gene annotation of the rice (Oryza sativa) genomes.</title>
        <authorList>
            <person name="Wang J."/>
            <person name="Li R."/>
            <person name="Fan W."/>
            <person name="Huang Q."/>
            <person name="Zhang J."/>
            <person name="Zhou Y."/>
            <person name="Hu Y."/>
            <person name="Zi S."/>
            <person name="Li J."/>
            <person name="Ni P."/>
            <person name="Zheng H."/>
            <person name="Zhang Y."/>
            <person name="Zhao M."/>
            <person name="Hao Q."/>
            <person name="McDermott J."/>
            <person name="Samudrala R."/>
            <person name="Kristiansen K."/>
            <person name="Wong G.K.-S."/>
        </authorList>
    </citation>
    <scope>NUCLEOTIDE SEQUENCE</scope>
</reference>
<dbReference type="InterPro" id="IPR001810">
    <property type="entry name" value="F-box_dom"/>
</dbReference>
<dbReference type="Gene3D" id="1.20.1280.50">
    <property type="match status" value="1"/>
</dbReference>
<dbReference type="SUPFAM" id="SSF81383">
    <property type="entry name" value="F-box domain"/>
    <property type="match status" value="1"/>
</dbReference>
<organism evidence="3">
    <name type="scientific">Oryza sativa subsp. japonica</name>
    <name type="common">Rice</name>
    <dbReference type="NCBI Taxonomy" id="39947"/>
    <lineage>
        <taxon>Eukaryota</taxon>
        <taxon>Viridiplantae</taxon>
        <taxon>Streptophyta</taxon>
        <taxon>Embryophyta</taxon>
        <taxon>Tracheophyta</taxon>
        <taxon>Spermatophyta</taxon>
        <taxon>Magnoliopsida</taxon>
        <taxon>Liliopsida</taxon>
        <taxon>Poales</taxon>
        <taxon>Poaceae</taxon>
        <taxon>BOP clade</taxon>
        <taxon>Oryzoideae</taxon>
        <taxon>Oryzeae</taxon>
        <taxon>Oryzinae</taxon>
        <taxon>Oryza</taxon>
        <taxon>Oryza sativa</taxon>
    </lineage>
</organism>
<dbReference type="SMART" id="SM00256">
    <property type="entry name" value="FBOX"/>
    <property type="match status" value="1"/>
</dbReference>
<sequence>MDLEALPGDVLEEVLRRLPPRSLAACRCVCSALRALVDDRRVLRADLLPLKLAGIFIGVIWVPQFFARPVLPHALDLTRLPETMLDCRNGLLLAHNVVVNPATGRWARLPRSPPPPPGCSCNDVFDYLVFDPTVSAHYEVYKIPSPFGDGMSDWPPSPFIIDVFSSKTLQWEKRSYVREGEAAGTVANLLARGFNCHQRSALWRGALYVPCETDFVTSLAACRCVCSALRALVDDRRVLRADLLPLKLAGIFIGVIWVPSVLRPPRAAPRARPHAPTRDDVGLPQRPPPRPQRRRQPGHGAGVGWEQHISAGFSKRHHRYGIGDPSIGVGSTTGTFEAHARENRADTYFKLLSVVSNHLTLKNKLNHLPHLTTTNP</sequence>
<dbReference type="Proteomes" id="UP000007752">
    <property type="component" value="Chromosome 7"/>
</dbReference>
<evidence type="ECO:0000259" key="2">
    <source>
        <dbReference type="PROSITE" id="PS50181"/>
    </source>
</evidence>
<protein>
    <recommendedName>
        <fullName evidence="2">F-box domain-containing protein</fullName>
    </recommendedName>
</protein>